<reference evidence="6" key="1">
    <citation type="submission" date="2017-02" db="UniProtKB">
        <authorList>
            <consortium name="WormBaseParasite"/>
        </authorList>
    </citation>
    <scope>IDENTIFICATION</scope>
</reference>
<dbReference type="AlphaFoldDB" id="A0A0M3KGS8"/>
<evidence type="ECO:0000259" key="3">
    <source>
        <dbReference type="Pfam" id="PF23389"/>
    </source>
</evidence>
<feature type="domain" description="WDR19 first beta-propeller" evidence="3">
    <location>
        <begin position="1"/>
        <end position="224"/>
    </location>
</feature>
<dbReference type="GO" id="GO:0005929">
    <property type="term" value="C:cilium"/>
    <property type="evidence" value="ECO:0007669"/>
    <property type="project" value="TreeGrafter"/>
</dbReference>
<name>A0A0M3KGS8_ANISI</name>
<dbReference type="PANTHER" id="PTHR14920:SF0">
    <property type="entry name" value="WD REPEAT DOMAIN 19"/>
    <property type="match status" value="1"/>
</dbReference>
<protein>
    <submittedName>
        <fullName evidence="6">Oseg6 (inferred by orthology to a D. melanogaster protein)</fullName>
    </submittedName>
</protein>
<dbReference type="WBParaSite" id="ASIM_0002019201-mRNA-1">
    <property type="protein sequence ID" value="ASIM_0002019201-mRNA-1"/>
    <property type="gene ID" value="ASIM_0002019201"/>
</dbReference>
<evidence type="ECO:0000256" key="2">
    <source>
        <dbReference type="ARBA" id="ARBA00022737"/>
    </source>
</evidence>
<dbReference type="OrthoDB" id="10250638at2759"/>
<dbReference type="InterPro" id="IPR015943">
    <property type="entry name" value="WD40/YVTN_repeat-like_dom_sf"/>
</dbReference>
<dbReference type="InterPro" id="IPR001680">
    <property type="entry name" value="WD40_rpt"/>
</dbReference>
<reference evidence="4 5" key="2">
    <citation type="submission" date="2018-11" db="EMBL/GenBank/DDBJ databases">
        <authorList>
            <consortium name="Pathogen Informatics"/>
        </authorList>
    </citation>
    <scope>NUCLEOTIDE SEQUENCE [LARGE SCALE GENOMIC DNA]</scope>
</reference>
<dbReference type="SMART" id="SM00320">
    <property type="entry name" value="WD40"/>
    <property type="match status" value="2"/>
</dbReference>
<evidence type="ECO:0000313" key="4">
    <source>
        <dbReference type="EMBL" id="VDK70615.1"/>
    </source>
</evidence>
<dbReference type="GO" id="GO:0060271">
    <property type="term" value="P:cilium assembly"/>
    <property type="evidence" value="ECO:0007669"/>
    <property type="project" value="TreeGrafter"/>
</dbReference>
<dbReference type="Proteomes" id="UP000267096">
    <property type="component" value="Unassembled WGS sequence"/>
</dbReference>
<keyword evidence="5" id="KW-1185">Reference proteome</keyword>
<gene>
    <name evidence="4" type="ORF">ASIM_LOCUS19576</name>
</gene>
<keyword evidence="2" id="KW-0677">Repeat</keyword>
<evidence type="ECO:0000313" key="6">
    <source>
        <dbReference type="WBParaSite" id="ASIM_0002019201-mRNA-1"/>
    </source>
</evidence>
<dbReference type="InterPro" id="IPR057855">
    <property type="entry name" value="Beta-prop_WDR19_1st"/>
</dbReference>
<dbReference type="SUPFAM" id="SSF50978">
    <property type="entry name" value="WD40 repeat-like"/>
    <property type="match status" value="1"/>
</dbReference>
<evidence type="ECO:0000313" key="5">
    <source>
        <dbReference type="Proteomes" id="UP000267096"/>
    </source>
</evidence>
<organism evidence="6">
    <name type="scientific">Anisakis simplex</name>
    <name type="common">Herring worm</name>
    <dbReference type="NCBI Taxonomy" id="6269"/>
    <lineage>
        <taxon>Eukaryota</taxon>
        <taxon>Metazoa</taxon>
        <taxon>Ecdysozoa</taxon>
        <taxon>Nematoda</taxon>
        <taxon>Chromadorea</taxon>
        <taxon>Rhabditida</taxon>
        <taxon>Spirurina</taxon>
        <taxon>Ascaridomorpha</taxon>
        <taxon>Ascaridoidea</taxon>
        <taxon>Anisakidae</taxon>
        <taxon>Anisakis</taxon>
        <taxon>Anisakis simplex complex</taxon>
    </lineage>
</organism>
<keyword evidence="1" id="KW-0853">WD repeat</keyword>
<dbReference type="GO" id="GO:0035721">
    <property type="term" value="P:intraciliary retrograde transport"/>
    <property type="evidence" value="ECO:0007669"/>
    <property type="project" value="InterPro"/>
</dbReference>
<dbReference type="Gene3D" id="2.130.10.10">
    <property type="entry name" value="YVTN repeat-like/Quinoprotein amine dehydrogenase"/>
    <property type="match status" value="1"/>
</dbReference>
<dbReference type="GO" id="GO:0030991">
    <property type="term" value="C:intraciliary transport particle A"/>
    <property type="evidence" value="ECO:0007669"/>
    <property type="project" value="TreeGrafter"/>
</dbReference>
<accession>A0A0M3KGS8</accession>
<dbReference type="Pfam" id="PF23389">
    <property type="entry name" value="Beta-prop_WDR19_1st"/>
    <property type="match status" value="1"/>
</dbReference>
<proteinExistence type="predicted"/>
<dbReference type="InterPro" id="IPR040379">
    <property type="entry name" value="WDR19/dyf-2"/>
</dbReference>
<evidence type="ECO:0000256" key="1">
    <source>
        <dbReference type="ARBA" id="ARBA00022574"/>
    </source>
</evidence>
<sequence>MKWDKDGDILALTNDKTTAVTLWEIGTKKTELLDANMGSKLRISDSYRESPTFMAWSHKSPILAVGNNKGNLMIYNHRTSRKVPVLSKHQRAITCGAFSDEDLLALGADDTSITVSNMDGDSVYSFTCNSDPSLLQFSNLRHPVEKPLKSDPMLSAILGKKIMMLVNLNDSENPINLQFQARYGDIVSYVWFSDGYLLIGFDKGFVVCISAHASEIGQVIVSTEYSITSHSITSY</sequence>
<dbReference type="EMBL" id="UYRR01037510">
    <property type="protein sequence ID" value="VDK70615.1"/>
    <property type="molecule type" value="Genomic_DNA"/>
</dbReference>
<dbReference type="PANTHER" id="PTHR14920">
    <property type="entry name" value="OSMOTIC AVOIDANCE ABNORMAL PROTEIN 1/WD REPEAT MEMBRANE PROTEIN"/>
    <property type="match status" value="1"/>
</dbReference>
<dbReference type="InterPro" id="IPR036322">
    <property type="entry name" value="WD40_repeat_dom_sf"/>
</dbReference>